<dbReference type="EMBL" id="SDEE01001116">
    <property type="protein sequence ID" value="RXW12800.1"/>
    <property type="molecule type" value="Genomic_DNA"/>
</dbReference>
<sequence>MEDASAEVTPEDVSLQMVYVSQQHLDGYSQMVDHAHRRKEVFDRHVLSQTSKEVVFRAGDLVQVYRNDLEYTFKMERKLVPKFSAPRCVVSRNHNSYQLQSLEGMPLPGWYHARWLRPFIPRKGTELEKVQKELEDRWREMEDKRDVAECEKSDAEMGVEIDVDRCESAQDAEGRDGVEFEDGERDESTIVIVFHLLEL</sequence>
<dbReference type="Proteomes" id="UP000290288">
    <property type="component" value="Unassembled WGS sequence"/>
</dbReference>
<dbReference type="OrthoDB" id="3237746at2759"/>
<keyword evidence="2" id="KW-1185">Reference proteome</keyword>
<evidence type="ECO:0000313" key="1">
    <source>
        <dbReference type="EMBL" id="RXW12800.1"/>
    </source>
</evidence>
<accession>A0A4Q2D0U8</accession>
<proteinExistence type="predicted"/>
<comment type="caution">
    <text evidence="1">The sequence shown here is derived from an EMBL/GenBank/DDBJ whole genome shotgun (WGS) entry which is preliminary data.</text>
</comment>
<protein>
    <submittedName>
        <fullName evidence="1">Uncharacterized protein</fullName>
    </submittedName>
</protein>
<dbReference type="AlphaFoldDB" id="A0A4Q2D0U8"/>
<reference evidence="1 2" key="1">
    <citation type="submission" date="2019-01" db="EMBL/GenBank/DDBJ databases">
        <title>Draft genome sequence of Psathyrella aberdarensis IHI B618.</title>
        <authorList>
            <person name="Buettner E."/>
            <person name="Kellner H."/>
        </authorList>
    </citation>
    <scope>NUCLEOTIDE SEQUENCE [LARGE SCALE GENOMIC DNA]</scope>
    <source>
        <strain evidence="1 2">IHI B618</strain>
    </source>
</reference>
<name>A0A4Q2D0U8_9AGAR</name>
<gene>
    <name evidence="1" type="ORF">EST38_g13053</name>
</gene>
<evidence type="ECO:0000313" key="2">
    <source>
        <dbReference type="Proteomes" id="UP000290288"/>
    </source>
</evidence>
<organism evidence="1 2">
    <name type="scientific">Candolleomyces aberdarensis</name>
    <dbReference type="NCBI Taxonomy" id="2316362"/>
    <lineage>
        <taxon>Eukaryota</taxon>
        <taxon>Fungi</taxon>
        <taxon>Dikarya</taxon>
        <taxon>Basidiomycota</taxon>
        <taxon>Agaricomycotina</taxon>
        <taxon>Agaricomycetes</taxon>
        <taxon>Agaricomycetidae</taxon>
        <taxon>Agaricales</taxon>
        <taxon>Agaricineae</taxon>
        <taxon>Psathyrellaceae</taxon>
        <taxon>Candolleomyces</taxon>
    </lineage>
</organism>